<organism evidence="2 3">
    <name type="scientific">Arachis hypogaea</name>
    <name type="common">Peanut</name>
    <dbReference type="NCBI Taxonomy" id="3818"/>
    <lineage>
        <taxon>Eukaryota</taxon>
        <taxon>Viridiplantae</taxon>
        <taxon>Streptophyta</taxon>
        <taxon>Embryophyta</taxon>
        <taxon>Tracheophyta</taxon>
        <taxon>Spermatophyta</taxon>
        <taxon>Magnoliopsida</taxon>
        <taxon>eudicotyledons</taxon>
        <taxon>Gunneridae</taxon>
        <taxon>Pentapetalae</taxon>
        <taxon>rosids</taxon>
        <taxon>fabids</taxon>
        <taxon>Fabales</taxon>
        <taxon>Fabaceae</taxon>
        <taxon>Papilionoideae</taxon>
        <taxon>50 kb inversion clade</taxon>
        <taxon>dalbergioids sensu lato</taxon>
        <taxon>Dalbergieae</taxon>
        <taxon>Pterocarpus clade</taxon>
        <taxon>Arachis</taxon>
    </lineage>
</organism>
<dbReference type="Proteomes" id="UP000289738">
    <property type="component" value="Chromosome A07"/>
</dbReference>
<feature type="region of interest" description="Disordered" evidence="1">
    <location>
        <begin position="335"/>
        <end position="371"/>
    </location>
</feature>
<dbReference type="EMBL" id="SDMP01000007">
    <property type="protein sequence ID" value="RYR50400.1"/>
    <property type="molecule type" value="Genomic_DNA"/>
</dbReference>
<evidence type="ECO:0008006" key="4">
    <source>
        <dbReference type="Google" id="ProtNLM"/>
    </source>
</evidence>
<name>A0A445CHL4_ARAHY</name>
<comment type="caution">
    <text evidence="2">The sequence shown here is derived from an EMBL/GenBank/DDBJ whole genome shotgun (WGS) entry which is preliminary data.</text>
</comment>
<protein>
    <recommendedName>
        <fullName evidence="4">Aminotransferase-like plant mobile domain-containing protein</fullName>
    </recommendedName>
</protein>
<feature type="compositionally biased region" description="Low complexity" evidence="1">
    <location>
        <begin position="157"/>
        <end position="171"/>
    </location>
</feature>
<feature type="compositionally biased region" description="Polar residues" evidence="1">
    <location>
        <begin position="343"/>
        <end position="354"/>
    </location>
</feature>
<accession>A0A445CHL4</accession>
<evidence type="ECO:0000313" key="2">
    <source>
        <dbReference type="EMBL" id="RYR50400.1"/>
    </source>
</evidence>
<sequence>MQAIRNLLSRKFDLPDTFNEEPDPQNHILGNVNLAWIRRCRDTEPCDTLESVERYVRAHIFCVLKTVVFPDKLITSFNSKFLPLLWDFHQILAYSWRAASGVIGADIQDIYGGLLCILGEDSKAWELTIVLRVVHTAVRDSPTTFRRVAGEEVSANEPQQQQEESARPQQQVLSHEQQFQQAPYIPKLQPPQAHEPYIPQLVIPAEGHFSSLGGSDTISFSQVLRDTDYLFSTPPQEGPATSKKSGGRRATLGHDNDFDFDRSTGHVVTPGIFAPPRTQLFDLKEYPQLEEGDLGHELQHWYDLGGASALGMSGSGLYDTGGASMTDFGGPYVGNGLDAGVSQGHSYNLRTQTAPPDKYTPSLYSKKAPRK</sequence>
<feature type="region of interest" description="Disordered" evidence="1">
    <location>
        <begin position="148"/>
        <end position="176"/>
    </location>
</feature>
<reference evidence="2 3" key="1">
    <citation type="submission" date="2019-01" db="EMBL/GenBank/DDBJ databases">
        <title>Sequencing of cultivated peanut Arachis hypogaea provides insights into genome evolution and oil improvement.</title>
        <authorList>
            <person name="Chen X."/>
        </authorList>
    </citation>
    <scope>NUCLEOTIDE SEQUENCE [LARGE SCALE GENOMIC DNA]</scope>
    <source>
        <strain evidence="3">cv. Fuhuasheng</strain>
        <tissue evidence="2">Leaves</tissue>
    </source>
</reference>
<dbReference type="AlphaFoldDB" id="A0A445CHL4"/>
<gene>
    <name evidence="2" type="ORF">Ahy_A07g037001</name>
</gene>
<evidence type="ECO:0000256" key="1">
    <source>
        <dbReference type="SAM" id="MobiDB-lite"/>
    </source>
</evidence>
<proteinExistence type="predicted"/>
<evidence type="ECO:0000313" key="3">
    <source>
        <dbReference type="Proteomes" id="UP000289738"/>
    </source>
</evidence>
<keyword evidence="3" id="KW-1185">Reference proteome</keyword>